<dbReference type="InterPro" id="IPR008962">
    <property type="entry name" value="PapD-like_sf"/>
</dbReference>
<dbReference type="AlphaFoldDB" id="A0A0B8QH37"/>
<dbReference type="SUPFAM" id="SSF49354">
    <property type="entry name" value="PapD-like"/>
    <property type="match status" value="1"/>
</dbReference>
<dbReference type="PANTHER" id="PTHR30251">
    <property type="entry name" value="PILUS ASSEMBLY CHAPERONE"/>
    <property type="match status" value="1"/>
</dbReference>
<dbReference type="InterPro" id="IPR013783">
    <property type="entry name" value="Ig-like_fold"/>
</dbReference>
<dbReference type="GO" id="GO:0071555">
    <property type="term" value="P:cell wall organization"/>
    <property type="evidence" value="ECO:0007669"/>
    <property type="project" value="InterPro"/>
</dbReference>
<dbReference type="Pfam" id="PF00345">
    <property type="entry name" value="PapD_N"/>
    <property type="match status" value="1"/>
</dbReference>
<feature type="domain" description="Pili assembly chaperone N-terminal" evidence="1">
    <location>
        <begin position="32"/>
        <end position="145"/>
    </location>
</feature>
<accession>A0A0B8QH37</accession>
<dbReference type="STRING" id="1481914.JCM19241_5105"/>
<protein>
    <submittedName>
        <fullName evidence="2">P pilus assembly protein</fullName>
    </submittedName>
</protein>
<reference evidence="2 3" key="1">
    <citation type="submission" date="2015-01" db="EMBL/GenBank/DDBJ databases">
        <title>Vibrio sp. C94 JCM 19241 whole genome shotgun sequence.</title>
        <authorList>
            <person name="Sawabe T."/>
            <person name="Meirelles P."/>
            <person name="Feng G."/>
            <person name="Sayaka M."/>
            <person name="Hattori M."/>
            <person name="Ohkuma M."/>
        </authorList>
    </citation>
    <scope>NUCLEOTIDE SEQUENCE [LARGE SCALE GENOMIC DNA]</scope>
    <source>
        <strain evidence="3">JCM 19241</strain>
    </source>
</reference>
<name>A0A0B8QH37_9VIBR</name>
<dbReference type="EMBL" id="BBSC01000002">
    <property type="protein sequence ID" value="GAM73909.1"/>
    <property type="molecule type" value="Genomic_DNA"/>
</dbReference>
<dbReference type="Gene3D" id="2.60.40.10">
    <property type="entry name" value="Immunoglobulins"/>
    <property type="match status" value="1"/>
</dbReference>
<evidence type="ECO:0000313" key="3">
    <source>
        <dbReference type="Proteomes" id="UP000031666"/>
    </source>
</evidence>
<dbReference type="InterPro" id="IPR016147">
    <property type="entry name" value="Pili_assmbl_chaperone_N"/>
</dbReference>
<dbReference type="InterPro" id="IPR050643">
    <property type="entry name" value="Periplasmic_pilus_chap"/>
</dbReference>
<organism evidence="2 3">
    <name type="scientific">Vibrio ishigakensis</name>
    <dbReference type="NCBI Taxonomy" id="1481914"/>
    <lineage>
        <taxon>Bacteria</taxon>
        <taxon>Pseudomonadati</taxon>
        <taxon>Pseudomonadota</taxon>
        <taxon>Gammaproteobacteria</taxon>
        <taxon>Vibrionales</taxon>
        <taxon>Vibrionaceae</taxon>
        <taxon>Vibrio</taxon>
    </lineage>
</organism>
<comment type="caution">
    <text evidence="2">The sequence shown here is derived from an EMBL/GenBank/DDBJ whole genome shotgun (WGS) entry which is preliminary data.</text>
</comment>
<sequence length="191" mass="21930">MALIVRFLTLYSLCFSSLVFAYQVIPMYQSLEIAGNKSRSSYQITNTRPKDALVEIKVFEVEFTSNGESLTPADSDFLILPPQLYIEPGRRQTVRMRYLGSEEIKETHIYRVIFSEVKTQDQEKQKGGVELLLEFSTVVFVSPHECSFKVRSWVKDSKVHFSNSGNCVVDLSRLRFELSNKMMISVSFGMK</sequence>
<evidence type="ECO:0000259" key="1">
    <source>
        <dbReference type="Pfam" id="PF00345"/>
    </source>
</evidence>
<dbReference type="GO" id="GO:0030288">
    <property type="term" value="C:outer membrane-bounded periplasmic space"/>
    <property type="evidence" value="ECO:0007669"/>
    <property type="project" value="InterPro"/>
</dbReference>
<dbReference type="PANTHER" id="PTHR30251:SF4">
    <property type="entry name" value="SLR1668 PROTEIN"/>
    <property type="match status" value="1"/>
</dbReference>
<reference evidence="2 3" key="2">
    <citation type="submission" date="2015-01" db="EMBL/GenBank/DDBJ databases">
        <authorList>
            <consortium name="NBRP consortium"/>
            <person name="Sawabe T."/>
            <person name="Meirelles P."/>
            <person name="Feng G."/>
            <person name="Sayaka M."/>
            <person name="Hattori M."/>
            <person name="Ohkuma M."/>
        </authorList>
    </citation>
    <scope>NUCLEOTIDE SEQUENCE [LARGE SCALE GENOMIC DNA]</scope>
    <source>
        <strain evidence="3">JCM 19241</strain>
    </source>
</reference>
<evidence type="ECO:0000313" key="2">
    <source>
        <dbReference type="EMBL" id="GAM73909.1"/>
    </source>
</evidence>
<dbReference type="Proteomes" id="UP000031666">
    <property type="component" value="Unassembled WGS sequence"/>
</dbReference>
<gene>
    <name evidence="2" type="ORF">JCM19241_5105</name>
</gene>
<proteinExistence type="predicted"/>